<evidence type="ECO:0000313" key="1">
    <source>
        <dbReference type="EMBL" id="SYX88672.1"/>
    </source>
</evidence>
<dbReference type="AlphaFoldDB" id="A0A383RNT1"/>
<organism evidence="1 2">
    <name type="scientific">Pseudomonas reidholzensis</name>
    <dbReference type="NCBI Taxonomy" id="1785162"/>
    <lineage>
        <taxon>Bacteria</taxon>
        <taxon>Pseudomonadati</taxon>
        <taxon>Pseudomonadota</taxon>
        <taxon>Gammaproteobacteria</taxon>
        <taxon>Pseudomonadales</taxon>
        <taxon>Pseudomonadaceae</taxon>
        <taxon>Pseudomonas</taxon>
    </lineage>
</organism>
<accession>A0A383RNT1</accession>
<evidence type="ECO:0000313" key="2">
    <source>
        <dbReference type="Proteomes" id="UP000263595"/>
    </source>
</evidence>
<sequence>MSGYSVKEHPNVDALMRGQNKPVYQPSQESPCLCHYQLQMTAVTH</sequence>
<gene>
    <name evidence="1" type="ORF">CCOS865_00911</name>
</gene>
<keyword evidence="2" id="KW-1185">Reference proteome</keyword>
<name>A0A383RNT1_9PSED</name>
<protein>
    <submittedName>
        <fullName evidence="1">Uncharacterized protein</fullName>
    </submittedName>
</protein>
<proteinExistence type="predicted"/>
<reference evidence="2" key="1">
    <citation type="submission" date="2018-08" db="EMBL/GenBank/DDBJ databases">
        <authorList>
            <person name="Blom J."/>
        </authorList>
    </citation>
    <scope>NUCLEOTIDE SEQUENCE [LARGE SCALE GENOMIC DNA]</scope>
    <source>
        <strain evidence="2">CCOS 865</strain>
    </source>
</reference>
<dbReference type="EMBL" id="UNOZ01000004">
    <property type="protein sequence ID" value="SYX88672.1"/>
    <property type="molecule type" value="Genomic_DNA"/>
</dbReference>
<dbReference type="Proteomes" id="UP000263595">
    <property type="component" value="Unassembled WGS sequence"/>
</dbReference>